<dbReference type="EMBL" id="CAJNOC010005176">
    <property type="protein sequence ID" value="CAF1044697.1"/>
    <property type="molecule type" value="Genomic_DNA"/>
</dbReference>
<feature type="region of interest" description="Disordered" evidence="1">
    <location>
        <begin position="1"/>
        <end position="35"/>
    </location>
</feature>
<sequence length="66" mass="7243">MSSLDTILSIHRDNELNTEEVESEDEDVGDGDNDGLEIDENIISTDTITNDISLELYNVGRVGCQA</sequence>
<keyword evidence="3" id="KW-1185">Reference proteome</keyword>
<evidence type="ECO:0000313" key="2">
    <source>
        <dbReference type="EMBL" id="CAF1044697.1"/>
    </source>
</evidence>
<dbReference type="Proteomes" id="UP000663879">
    <property type="component" value="Unassembled WGS sequence"/>
</dbReference>
<protein>
    <submittedName>
        <fullName evidence="2">Uncharacterized protein</fullName>
    </submittedName>
</protein>
<comment type="caution">
    <text evidence="2">The sequence shown here is derived from an EMBL/GenBank/DDBJ whole genome shotgun (WGS) entry which is preliminary data.</text>
</comment>
<feature type="compositionally biased region" description="Acidic residues" evidence="1">
    <location>
        <begin position="16"/>
        <end position="35"/>
    </location>
</feature>
<organism evidence="2 3">
    <name type="scientific">Brachionus calyciflorus</name>
    <dbReference type="NCBI Taxonomy" id="104777"/>
    <lineage>
        <taxon>Eukaryota</taxon>
        <taxon>Metazoa</taxon>
        <taxon>Spiralia</taxon>
        <taxon>Gnathifera</taxon>
        <taxon>Rotifera</taxon>
        <taxon>Eurotatoria</taxon>
        <taxon>Monogononta</taxon>
        <taxon>Pseudotrocha</taxon>
        <taxon>Ploima</taxon>
        <taxon>Brachionidae</taxon>
        <taxon>Brachionus</taxon>
    </lineage>
</organism>
<gene>
    <name evidence="2" type="ORF">OXX778_LOCUS18524</name>
</gene>
<accession>A0A814JZM2</accession>
<proteinExistence type="predicted"/>
<reference evidence="2" key="1">
    <citation type="submission" date="2021-02" db="EMBL/GenBank/DDBJ databases">
        <authorList>
            <person name="Nowell W R."/>
        </authorList>
    </citation>
    <scope>NUCLEOTIDE SEQUENCE</scope>
    <source>
        <strain evidence="2">Ploen Becks lab</strain>
    </source>
</reference>
<evidence type="ECO:0000256" key="1">
    <source>
        <dbReference type="SAM" id="MobiDB-lite"/>
    </source>
</evidence>
<evidence type="ECO:0000313" key="3">
    <source>
        <dbReference type="Proteomes" id="UP000663879"/>
    </source>
</evidence>
<dbReference type="AlphaFoldDB" id="A0A814JZM2"/>
<name>A0A814JZM2_9BILA</name>